<organism evidence="2 3">
    <name type="scientific">Desmophyllum pertusum</name>
    <dbReference type="NCBI Taxonomy" id="174260"/>
    <lineage>
        <taxon>Eukaryota</taxon>
        <taxon>Metazoa</taxon>
        <taxon>Cnidaria</taxon>
        <taxon>Anthozoa</taxon>
        <taxon>Hexacorallia</taxon>
        <taxon>Scleractinia</taxon>
        <taxon>Caryophylliina</taxon>
        <taxon>Caryophylliidae</taxon>
        <taxon>Desmophyllum</taxon>
    </lineage>
</organism>
<feature type="domain" description="Fibronectin type-III" evidence="1">
    <location>
        <begin position="20"/>
        <end position="106"/>
    </location>
</feature>
<gene>
    <name evidence="2" type="ORF">OS493_039722</name>
</gene>
<sequence>MNLRTGNEEIIFVTTDKFCVPGKPLITNPDESVPVDTEVTITWLAPKYDGGDSAITYKLELRMTPITKDTEVRIEENITETQFMIKGLENGKTYQVTLVACQRIRK</sequence>
<dbReference type="PROSITE" id="PS50853">
    <property type="entry name" value="FN3"/>
    <property type="match status" value="1"/>
</dbReference>
<evidence type="ECO:0000259" key="1">
    <source>
        <dbReference type="PROSITE" id="PS50853"/>
    </source>
</evidence>
<protein>
    <recommendedName>
        <fullName evidence="1">Fibronectin type-III domain-containing protein</fullName>
    </recommendedName>
</protein>
<evidence type="ECO:0000313" key="3">
    <source>
        <dbReference type="Proteomes" id="UP001163046"/>
    </source>
</evidence>
<dbReference type="CDD" id="cd00063">
    <property type="entry name" value="FN3"/>
    <property type="match status" value="1"/>
</dbReference>
<name>A0A9W9Y6M6_9CNID</name>
<dbReference type="Pfam" id="PF00041">
    <property type="entry name" value="fn3"/>
    <property type="match status" value="1"/>
</dbReference>
<dbReference type="InterPro" id="IPR003961">
    <property type="entry name" value="FN3_dom"/>
</dbReference>
<dbReference type="SUPFAM" id="SSF49265">
    <property type="entry name" value="Fibronectin type III"/>
    <property type="match status" value="1"/>
</dbReference>
<reference evidence="2" key="1">
    <citation type="submission" date="2023-01" db="EMBL/GenBank/DDBJ databases">
        <title>Genome assembly of the deep-sea coral Lophelia pertusa.</title>
        <authorList>
            <person name="Herrera S."/>
            <person name="Cordes E."/>
        </authorList>
    </citation>
    <scope>NUCLEOTIDE SEQUENCE</scope>
    <source>
        <strain evidence="2">USNM1676648</strain>
        <tissue evidence="2">Polyp</tissue>
    </source>
</reference>
<dbReference type="InterPro" id="IPR013783">
    <property type="entry name" value="Ig-like_fold"/>
</dbReference>
<evidence type="ECO:0000313" key="2">
    <source>
        <dbReference type="EMBL" id="KAJ7312353.1"/>
    </source>
</evidence>
<dbReference type="AlphaFoldDB" id="A0A9W9Y6M6"/>
<dbReference type="Proteomes" id="UP001163046">
    <property type="component" value="Unassembled WGS sequence"/>
</dbReference>
<keyword evidence="3" id="KW-1185">Reference proteome</keyword>
<accession>A0A9W9Y6M6</accession>
<proteinExistence type="predicted"/>
<comment type="caution">
    <text evidence="2">The sequence shown here is derived from an EMBL/GenBank/DDBJ whole genome shotgun (WGS) entry which is preliminary data.</text>
</comment>
<dbReference type="OrthoDB" id="6021834at2759"/>
<dbReference type="InterPro" id="IPR036116">
    <property type="entry name" value="FN3_sf"/>
</dbReference>
<dbReference type="EMBL" id="MU828010">
    <property type="protein sequence ID" value="KAJ7312353.1"/>
    <property type="molecule type" value="Genomic_DNA"/>
</dbReference>
<dbReference type="Gene3D" id="2.60.40.10">
    <property type="entry name" value="Immunoglobulins"/>
    <property type="match status" value="1"/>
</dbReference>